<dbReference type="InterPro" id="IPR000014">
    <property type="entry name" value="PAS"/>
</dbReference>
<dbReference type="STRING" id="1128970.SAMN04487935_1794"/>
<dbReference type="PANTHER" id="PTHR43304">
    <property type="entry name" value="PHYTOCHROME-LIKE PROTEIN CPH1"/>
    <property type="match status" value="1"/>
</dbReference>
<evidence type="ECO:0000256" key="1">
    <source>
        <dbReference type="ARBA" id="ARBA00000085"/>
    </source>
</evidence>
<dbReference type="InterPro" id="IPR000700">
    <property type="entry name" value="PAS-assoc_C"/>
</dbReference>
<dbReference type="FunFam" id="3.30.565.10:FF:000006">
    <property type="entry name" value="Sensor histidine kinase WalK"/>
    <property type="match status" value="1"/>
</dbReference>
<dbReference type="CDD" id="cd00082">
    <property type="entry name" value="HisKA"/>
    <property type="match status" value="1"/>
</dbReference>
<protein>
    <recommendedName>
        <fullName evidence="2">histidine kinase</fullName>
        <ecNumber evidence="2">2.7.13.3</ecNumber>
    </recommendedName>
</protein>
<keyword evidence="6" id="KW-0812">Transmembrane</keyword>
<dbReference type="GO" id="GO:0000155">
    <property type="term" value="F:phosphorelay sensor kinase activity"/>
    <property type="evidence" value="ECO:0007669"/>
    <property type="project" value="InterPro"/>
</dbReference>
<dbReference type="SUPFAM" id="SSF55874">
    <property type="entry name" value="ATPase domain of HSP90 chaperone/DNA topoisomerase II/histidine kinase"/>
    <property type="match status" value="1"/>
</dbReference>
<dbReference type="InterPro" id="IPR003661">
    <property type="entry name" value="HisK_dim/P_dom"/>
</dbReference>
<keyword evidence="6" id="KW-1133">Transmembrane helix</keyword>
<feature type="transmembrane region" description="Helical" evidence="6">
    <location>
        <begin position="12"/>
        <end position="31"/>
    </location>
</feature>
<dbReference type="SUPFAM" id="SSF47384">
    <property type="entry name" value="Homodimeric domain of signal transducing histidine kinase"/>
    <property type="match status" value="1"/>
</dbReference>
<keyword evidence="6" id="KW-0472">Membrane</keyword>
<dbReference type="InterPro" id="IPR036890">
    <property type="entry name" value="HATPase_C_sf"/>
</dbReference>
<feature type="transmembrane region" description="Helical" evidence="6">
    <location>
        <begin position="187"/>
        <end position="206"/>
    </location>
</feature>
<dbReference type="InterPro" id="IPR005467">
    <property type="entry name" value="His_kinase_dom"/>
</dbReference>
<organism evidence="10 11">
    <name type="scientific">Flavobacterium noncentrifugens</name>
    <dbReference type="NCBI Taxonomy" id="1128970"/>
    <lineage>
        <taxon>Bacteria</taxon>
        <taxon>Pseudomonadati</taxon>
        <taxon>Bacteroidota</taxon>
        <taxon>Flavobacteriia</taxon>
        <taxon>Flavobacteriales</taxon>
        <taxon>Flavobacteriaceae</taxon>
        <taxon>Flavobacterium</taxon>
    </lineage>
</organism>
<evidence type="ECO:0000259" key="9">
    <source>
        <dbReference type="PROSITE" id="PS50113"/>
    </source>
</evidence>
<dbReference type="Gene3D" id="1.10.287.130">
    <property type="match status" value="1"/>
</dbReference>
<dbReference type="Pfam" id="PF05227">
    <property type="entry name" value="CHASE3"/>
    <property type="match status" value="1"/>
</dbReference>
<keyword evidence="11" id="KW-1185">Reference proteome</keyword>
<evidence type="ECO:0000256" key="2">
    <source>
        <dbReference type="ARBA" id="ARBA00012438"/>
    </source>
</evidence>
<evidence type="ECO:0000256" key="6">
    <source>
        <dbReference type="SAM" id="Phobius"/>
    </source>
</evidence>
<dbReference type="RefSeq" id="WP_091394016.1">
    <property type="nucleotide sequence ID" value="NZ_BKAI01000004.1"/>
</dbReference>
<dbReference type="OrthoDB" id="9124519at2"/>
<dbReference type="PRINTS" id="PR00344">
    <property type="entry name" value="BCTRLSENSOR"/>
</dbReference>
<evidence type="ECO:0000313" key="11">
    <source>
        <dbReference type="Proteomes" id="UP000199580"/>
    </source>
</evidence>
<feature type="domain" description="PAC" evidence="9">
    <location>
        <begin position="300"/>
        <end position="351"/>
    </location>
</feature>
<dbReference type="Proteomes" id="UP000199580">
    <property type="component" value="Unassembled WGS sequence"/>
</dbReference>
<sequence length="596" mass="68876">MKFPKLYKSTQIFKIALVIAIVVIGYIASVFCSKMKSLDASVELIATSNQTQLELEKLLSIISNYETSLRSYIITKDDVYLKDRFLSRGEIALNIKKLKLLTSDNPIVNKDLDSLQRMFDHRFKLFRETLTIAKSNNFDRNELNEALLKSTNFTNQMRAFVYKRINTESQKLKKLNDNHQFELEDSIVSAFLLVLLSLLILLLSFNKMRVDIHELKKTNDELKFLNHSFNNAEKIAGFGHWKYNLDTQKYTFSDNYYRLMGVEPQEFQSNLENAMNFIHPDDAEYVLKTHKQSLIDHQSTNIMLRYVLKSGEIRYIRSVGSFMRNSLGNLVKVGVNYDITEQYQKTLELEESNKHLKAINSELESFNNIVSHDLQEPMRKIQMFISRLHEKEAHVLSDQGKEYFSKINLAANRMQTLMIDLVNYTRTIKGDKVFVKTSLEKILDQVQADLSQNIEEKQAKITVKNLPVIQAIPFQMEQLFINLISNSLKYSKENVVPKISITGEKINGSDQYEDISISDKKCYKIVVSDNGIGFKQEYAERIFMLFQRLETDSKYTGTGLGLAICKKIIENHNGFIKAKSAPGEGTKFFIYLPKNS</sequence>
<dbReference type="PROSITE" id="PS50113">
    <property type="entry name" value="PAC"/>
    <property type="match status" value="1"/>
</dbReference>
<dbReference type="Gene3D" id="3.30.450.20">
    <property type="entry name" value="PAS domain"/>
    <property type="match status" value="1"/>
</dbReference>
<dbReference type="EC" id="2.7.13.3" evidence="2"/>
<dbReference type="InterPro" id="IPR035965">
    <property type="entry name" value="PAS-like_dom_sf"/>
</dbReference>
<dbReference type="PANTHER" id="PTHR43304:SF1">
    <property type="entry name" value="PAC DOMAIN-CONTAINING PROTEIN"/>
    <property type="match status" value="1"/>
</dbReference>
<dbReference type="InterPro" id="IPR007891">
    <property type="entry name" value="CHASE3"/>
</dbReference>
<comment type="catalytic activity">
    <reaction evidence="1">
        <text>ATP + protein L-histidine = ADP + protein N-phospho-L-histidine.</text>
        <dbReference type="EC" id="2.7.13.3"/>
    </reaction>
</comment>
<dbReference type="CDD" id="cd19410">
    <property type="entry name" value="HK9-like_sensor"/>
    <property type="match status" value="1"/>
</dbReference>
<gene>
    <name evidence="10" type="ORF">SAMN04487935_1794</name>
</gene>
<dbReference type="Gene3D" id="3.30.565.10">
    <property type="entry name" value="Histidine kinase-like ATPase, C-terminal domain"/>
    <property type="match status" value="1"/>
</dbReference>
<reference evidence="10 11" key="1">
    <citation type="submission" date="2016-10" db="EMBL/GenBank/DDBJ databases">
        <authorList>
            <person name="de Groot N.N."/>
        </authorList>
    </citation>
    <scope>NUCLEOTIDE SEQUENCE [LARGE SCALE GENOMIC DNA]</scope>
    <source>
        <strain evidence="10 11">CGMCC 1.10076</strain>
    </source>
</reference>
<evidence type="ECO:0000256" key="5">
    <source>
        <dbReference type="ARBA" id="ARBA00022777"/>
    </source>
</evidence>
<dbReference type="PROSITE" id="PS50109">
    <property type="entry name" value="HIS_KIN"/>
    <property type="match status" value="1"/>
</dbReference>
<feature type="domain" description="Histidine kinase" evidence="7">
    <location>
        <begin position="369"/>
        <end position="596"/>
    </location>
</feature>
<dbReference type="Gene3D" id="2.10.70.100">
    <property type="match status" value="1"/>
</dbReference>
<dbReference type="InterPro" id="IPR004358">
    <property type="entry name" value="Sig_transdc_His_kin-like_C"/>
</dbReference>
<dbReference type="EMBL" id="FNEZ01000002">
    <property type="protein sequence ID" value="SDJ76937.1"/>
    <property type="molecule type" value="Genomic_DNA"/>
</dbReference>
<dbReference type="SUPFAM" id="SSF55785">
    <property type="entry name" value="PYP-like sensor domain (PAS domain)"/>
    <property type="match status" value="1"/>
</dbReference>
<evidence type="ECO:0000259" key="8">
    <source>
        <dbReference type="PROSITE" id="PS50112"/>
    </source>
</evidence>
<dbReference type="Pfam" id="PF08447">
    <property type="entry name" value="PAS_3"/>
    <property type="match status" value="1"/>
</dbReference>
<dbReference type="PROSITE" id="PS50112">
    <property type="entry name" value="PAS"/>
    <property type="match status" value="1"/>
</dbReference>
<accession>A0A1G8WFT0</accession>
<proteinExistence type="predicted"/>
<keyword evidence="5" id="KW-0418">Kinase</keyword>
<feature type="domain" description="PAS" evidence="8">
    <location>
        <begin position="252"/>
        <end position="297"/>
    </location>
</feature>
<dbReference type="InterPro" id="IPR036097">
    <property type="entry name" value="HisK_dim/P_sf"/>
</dbReference>
<evidence type="ECO:0000256" key="3">
    <source>
        <dbReference type="ARBA" id="ARBA00022553"/>
    </source>
</evidence>
<evidence type="ECO:0000259" key="7">
    <source>
        <dbReference type="PROSITE" id="PS50109"/>
    </source>
</evidence>
<dbReference type="InterPro" id="IPR013655">
    <property type="entry name" value="PAS_fold_3"/>
</dbReference>
<name>A0A1G8WFT0_9FLAO</name>
<keyword evidence="4" id="KW-0808">Transferase</keyword>
<dbReference type="CDD" id="cd00130">
    <property type="entry name" value="PAS"/>
    <property type="match status" value="1"/>
</dbReference>
<evidence type="ECO:0000256" key="4">
    <source>
        <dbReference type="ARBA" id="ARBA00022679"/>
    </source>
</evidence>
<evidence type="ECO:0000313" key="10">
    <source>
        <dbReference type="EMBL" id="SDJ76937.1"/>
    </source>
</evidence>
<keyword evidence="3" id="KW-0597">Phosphoprotein</keyword>
<dbReference type="AlphaFoldDB" id="A0A1G8WFT0"/>
<dbReference type="Pfam" id="PF02518">
    <property type="entry name" value="HATPase_c"/>
    <property type="match status" value="1"/>
</dbReference>
<dbReference type="InterPro" id="IPR052162">
    <property type="entry name" value="Sensor_kinase/Photoreceptor"/>
</dbReference>
<dbReference type="Pfam" id="PF00512">
    <property type="entry name" value="HisKA"/>
    <property type="match status" value="1"/>
</dbReference>
<dbReference type="SMART" id="SM00387">
    <property type="entry name" value="HATPase_c"/>
    <property type="match status" value="1"/>
</dbReference>
<dbReference type="InterPro" id="IPR003594">
    <property type="entry name" value="HATPase_dom"/>
</dbReference>